<dbReference type="RefSeq" id="WP_201844598.1">
    <property type="nucleotide sequence ID" value="NZ_JABBYC010000001.1"/>
</dbReference>
<name>A0ABS1LET0_9MICO</name>
<accession>A0ABS1LET0</accession>
<gene>
    <name evidence="3" type="ORF">HGK34_00460</name>
</gene>
<proteinExistence type="predicted"/>
<protein>
    <recommendedName>
        <fullName evidence="5">Lipoprotein</fullName>
    </recommendedName>
</protein>
<evidence type="ECO:0000313" key="4">
    <source>
        <dbReference type="Proteomes" id="UP000675409"/>
    </source>
</evidence>
<dbReference type="Proteomes" id="UP000675409">
    <property type="component" value="Unassembled WGS sequence"/>
</dbReference>
<evidence type="ECO:0000256" key="1">
    <source>
        <dbReference type="SAM" id="MobiDB-lite"/>
    </source>
</evidence>
<evidence type="ECO:0000313" key="3">
    <source>
        <dbReference type="EMBL" id="MBL0884765.1"/>
    </source>
</evidence>
<dbReference type="EMBL" id="JABBYC010000001">
    <property type="protein sequence ID" value="MBL0884765.1"/>
    <property type="molecule type" value="Genomic_DNA"/>
</dbReference>
<evidence type="ECO:0000256" key="2">
    <source>
        <dbReference type="SAM" id="SignalP"/>
    </source>
</evidence>
<feature type="signal peptide" evidence="2">
    <location>
        <begin position="1"/>
        <end position="25"/>
    </location>
</feature>
<evidence type="ECO:0008006" key="5">
    <source>
        <dbReference type="Google" id="ProtNLM"/>
    </source>
</evidence>
<keyword evidence="4" id="KW-1185">Reference proteome</keyword>
<sequence length="206" mass="22125">MVRKNRAMLAAASVGASAVLVLALAGCTVGDEPADAASMATDVSTSAAAPEPSPSPSPESKSPEDLAVEAAEPMVYEFYQIEDAASQNPDTFRREEFRKVAEGTALADTVRLFEAKKERGVHQVGSTELISVDVDEVEISYEAWDRVVFRVCYDVSGLDIVDENGESTVTQDRNERGVSRVTVGTVADSDGEWHVGTVEYLTEETC</sequence>
<feature type="region of interest" description="Disordered" evidence="1">
    <location>
        <begin position="37"/>
        <end position="66"/>
    </location>
</feature>
<comment type="caution">
    <text evidence="3">The sequence shown here is derived from an EMBL/GenBank/DDBJ whole genome shotgun (WGS) entry which is preliminary data.</text>
</comment>
<dbReference type="PROSITE" id="PS51257">
    <property type="entry name" value="PROKAR_LIPOPROTEIN"/>
    <property type="match status" value="1"/>
</dbReference>
<feature type="chain" id="PRO_5046935896" description="Lipoprotein" evidence="2">
    <location>
        <begin position="26"/>
        <end position="206"/>
    </location>
</feature>
<keyword evidence="2" id="KW-0732">Signal</keyword>
<organism evidence="3 4">
    <name type="scientific">Myceligenerans indicum</name>
    <dbReference type="NCBI Taxonomy" id="2593663"/>
    <lineage>
        <taxon>Bacteria</taxon>
        <taxon>Bacillati</taxon>
        <taxon>Actinomycetota</taxon>
        <taxon>Actinomycetes</taxon>
        <taxon>Micrococcales</taxon>
        <taxon>Promicromonosporaceae</taxon>
        <taxon>Myceligenerans</taxon>
    </lineage>
</organism>
<reference evidence="3 4" key="1">
    <citation type="journal article" date="2021" name="Arch. Microbiol.">
        <title>Myceligenerans indicum sp. nov., an actinobacterium isolated from mangrove sediment of Sundarbans, India.</title>
        <authorList>
            <person name="Asha K."/>
            <person name="Bhadury P."/>
        </authorList>
    </citation>
    <scope>NUCLEOTIDE SEQUENCE [LARGE SCALE GENOMIC DNA]</scope>
    <source>
        <strain evidence="3 4">I2</strain>
    </source>
</reference>